<dbReference type="Gene3D" id="3.30.2160.10">
    <property type="entry name" value="Hect, E3 ligase catalytic domain"/>
    <property type="match status" value="1"/>
</dbReference>
<dbReference type="Pfam" id="PF00632">
    <property type="entry name" value="HECT"/>
    <property type="match status" value="1"/>
</dbReference>
<protein>
    <recommendedName>
        <fullName evidence="4">HECT-type E3 ubiquitin transferase</fullName>
        <ecNumber evidence="4">2.3.2.26</ecNumber>
    </recommendedName>
</protein>
<evidence type="ECO:0000313" key="16">
    <source>
        <dbReference type="Proteomes" id="UP000030665"/>
    </source>
</evidence>
<comment type="similarity">
    <text evidence="11">Belongs to the UPL family. TOM1/PTR1 subfamily.</text>
</comment>
<dbReference type="FunFam" id="3.30.2160.10:FF:000001">
    <property type="entry name" value="E3 ubiquitin-protein ligase NEDD4-like"/>
    <property type="match status" value="1"/>
</dbReference>
<dbReference type="Proteomes" id="UP000030665">
    <property type="component" value="Unassembled WGS sequence"/>
</dbReference>
<proteinExistence type="inferred from homology"/>
<feature type="active site" description="Glycyl thioester intermediate" evidence="12">
    <location>
        <position position="1496"/>
    </location>
</feature>
<dbReference type="Gene3D" id="3.90.1750.10">
    <property type="entry name" value="Hect, E3 ligase catalytic domains"/>
    <property type="match status" value="1"/>
</dbReference>
<evidence type="ECO:0000259" key="14">
    <source>
        <dbReference type="PROSITE" id="PS50237"/>
    </source>
</evidence>
<dbReference type="STRING" id="36087.A0A077Z0C3"/>
<feature type="region of interest" description="Disordered" evidence="13">
    <location>
        <begin position="455"/>
        <end position="525"/>
    </location>
</feature>
<dbReference type="CDD" id="cd00078">
    <property type="entry name" value="HECTc"/>
    <property type="match status" value="1"/>
</dbReference>
<evidence type="ECO:0000313" key="15">
    <source>
        <dbReference type="EMBL" id="CDW52065.1"/>
    </source>
</evidence>
<evidence type="ECO:0000256" key="4">
    <source>
        <dbReference type="ARBA" id="ARBA00012485"/>
    </source>
</evidence>
<dbReference type="FunFam" id="3.90.1750.10:FF:000003">
    <property type="entry name" value="E3 ubiquitin-protein ligase UPL1"/>
    <property type="match status" value="1"/>
</dbReference>
<dbReference type="GO" id="GO:0051028">
    <property type="term" value="P:mRNA transport"/>
    <property type="evidence" value="ECO:0007669"/>
    <property type="project" value="UniProtKB-KW"/>
</dbReference>
<dbReference type="InterPro" id="IPR025527">
    <property type="entry name" value="HUWE1/Rev1_UBM"/>
</dbReference>
<keyword evidence="16" id="KW-1185">Reference proteome</keyword>
<dbReference type="Pfam" id="PF14377">
    <property type="entry name" value="UBM"/>
    <property type="match status" value="3"/>
</dbReference>
<dbReference type="SUPFAM" id="SSF56204">
    <property type="entry name" value="Hect, E3 ligase catalytic domain"/>
    <property type="match status" value="1"/>
</dbReference>
<evidence type="ECO:0000256" key="1">
    <source>
        <dbReference type="ARBA" id="ARBA00000885"/>
    </source>
</evidence>
<dbReference type="AlphaFoldDB" id="A0A077Z0C3"/>
<dbReference type="SUPFAM" id="SSF117839">
    <property type="entry name" value="WWE domain"/>
    <property type="match status" value="1"/>
</dbReference>
<reference evidence="15" key="2">
    <citation type="submission" date="2014-03" db="EMBL/GenBank/DDBJ databases">
        <title>The whipworm genome and dual-species transcriptomics of an intimate host-pathogen interaction.</title>
        <authorList>
            <person name="Foth B.J."/>
            <person name="Tsai I.J."/>
            <person name="Reid A.J."/>
            <person name="Bancroft A.J."/>
            <person name="Nichol S."/>
            <person name="Tracey A."/>
            <person name="Holroyd N."/>
            <person name="Cotton J.A."/>
            <person name="Stanley E.J."/>
            <person name="Zarowiecki M."/>
            <person name="Liu J.Z."/>
            <person name="Huckvale T."/>
            <person name="Cooper P.J."/>
            <person name="Grencis R.K."/>
            <person name="Berriman M."/>
        </authorList>
    </citation>
    <scope>NUCLEOTIDE SEQUENCE [LARGE SCALE GENOMIC DNA]</scope>
</reference>
<dbReference type="OrthoDB" id="423283at2759"/>
<comment type="pathway">
    <text evidence="3">Protein modification; protein ubiquitination.</text>
</comment>
<keyword evidence="8 12" id="KW-0833">Ubl conjugation pathway</keyword>
<evidence type="ECO:0000256" key="9">
    <source>
        <dbReference type="ARBA" id="ARBA00022816"/>
    </source>
</evidence>
<comment type="subcellular location">
    <subcellularLocation>
        <location evidence="2">Nucleus</location>
    </subcellularLocation>
</comment>
<feature type="region of interest" description="Disordered" evidence="13">
    <location>
        <begin position="966"/>
        <end position="997"/>
    </location>
</feature>
<comment type="catalytic activity">
    <reaction evidence="1">
        <text>S-ubiquitinyl-[E2 ubiquitin-conjugating enzyme]-L-cysteine + [acceptor protein]-L-lysine = [E2 ubiquitin-conjugating enzyme]-L-cysteine + N(6)-ubiquitinyl-[acceptor protein]-L-lysine.</text>
        <dbReference type="EC" id="2.3.2.26"/>
    </reaction>
</comment>
<sequence>MLYDPIVLFVVFFFKCHSLLWQYFDRKWIPYHLWTMRLINNAYQDGESSLRLSINRRRVMIDFNKMVQVILESRKLFFLLSSICCDLLCPQTESDCLQAVLRLCLRFTRNHSLALAFVSSGGVEKLLELRASQFFNELTIIVSLIVRHLLEDAPVLDHLMEKVVPDFFVSYRGPIGSPSRSALAYILDNLLIEELMPYEKECGSAVKLVIASLAASTQNEEVLSMLVTEVKLALLRALMLPHNCLYKHRRIMAIVSLVTVMKNACPWRDGNSQNRDQRGAGEHVGRANSIVKWIQKKRLLTDLANVPHYLNLSDPNTIGTMNAVLKAMEDIARFVLCPVSSSRSAAQNRTIANGSGSASRNSLDISFLENLFPIVVRPVSENRADQNNWDGNEAHPGSPDGNRPSETGNGDDSSRISLSFGRAEDMAISSQDNEDGSAMDISSQEGDILDEEVIMVEEDGQRSTSVTEGEEDDEEEEDDDVENDEDEEEEDDDDDDDEYEEEEEGENEEGNDATDQEEEESEYEDINRNLEEDLRISMQEVKFIIRYYSLYAVFQAEVVTVSQPDAITIDLVGGGGGGGEPVAVPQASTGLSRVTDPRLRAILGDVELPEGIDQNFLAELPENIREEVIADQLQILRAQQQMRQSGQRREGGAAADGNASNENALDSDISYEFLVALPPELQDEVLAQHRLSRQQARQQREAPDAPLDLAAFFDTLPRALREQVLADADDSQIALLPNHIAEEARRLRATAGNRDPYHVSMLNSLRQYGMLNRFDIGTSLILGRRSATLRTTLRRQGAVRSSGYRRTGTSIFLDSPPNDEDYTPSSPPPRLAFGIRCSPLLDKESLSCLIVLFFCHNPNLNSTRLHRLFKNLCYEPGTRDWLIRTFLSILDRTYRSAKEASVPKVDWASSMGTHIEQRSAGKRSNNVVNMNINPLFLPALCCEMIASLTTLAKIFPTAFFPGAATTTPASEGGATEEGKKPTVAHKASSSVAGPTASDNQLVTKEELEALCTTLKDNKLWELLSTCLSRLALSNDPHTVLVLQPAVEAFFILHADNKSEMSSRTESESTGMEIAQSPTPFDASTSVTELSVFANPGYQKLSADIQKFVRFAEKHRSVLNQILRQTKVPLNSGPFSVLVNYTRILDFDIKRKYFRREYVKITFSMHRWLGEDIAVRVKRDRIFQNSFRELCRLRSEQWKGRFYIMFEGEEGQDAGGLLREWFSVITREIFNPNYALFMTSPGDRVTYMINPASYVNKNHLEYFQFIGRLIAKAVFDNKYLDCYFTRAFYKHILGKPVKYTDMESEDPSFYQSLFYLLENPVSQLGYDITFSLEVEEFGVRDLRDLKENGRSTLVTDQNKQEYVNLVCQMKMTGAIRQQLNAFLKGFYEIIPKELISIFNEQELELLISGLPIIDIDDLQQNTEYHKYTKSSVQIQWFWRAVRSFDHADRAKLLQFVTGTSRVPLQGFASLQGMHGVQRFQIHRDDRSVDRLPTAHTCFNQLDLPPYESYDKLRQMLLLAIRECSEGFGFA</sequence>
<dbReference type="Gene3D" id="3.30.2410.10">
    <property type="entry name" value="Hect, E3 ligase catalytic domain"/>
    <property type="match status" value="1"/>
</dbReference>
<organism evidence="15 16">
    <name type="scientific">Trichuris trichiura</name>
    <name type="common">Whipworm</name>
    <name type="synonym">Trichocephalus trichiurus</name>
    <dbReference type="NCBI Taxonomy" id="36087"/>
    <lineage>
        <taxon>Eukaryota</taxon>
        <taxon>Metazoa</taxon>
        <taxon>Ecdysozoa</taxon>
        <taxon>Nematoda</taxon>
        <taxon>Enoplea</taxon>
        <taxon>Dorylaimia</taxon>
        <taxon>Trichinellida</taxon>
        <taxon>Trichuridae</taxon>
        <taxon>Trichuris</taxon>
    </lineage>
</organism>
<evidence type="ECO:0000256" key="13">
    <source>
        <dbReference type="SAM" id="MobiDB-lite"/>
    </source>
</evidence>
<keyword evidence="5" id="KW-0813">Transport</keyword>
<evidence type="ECO:0000256" key="8">
    <source>
        <dbReference type="ARBA" id="ARBA00022786"/>
    </source>
</evidence>
<evidence type="ECO:0000256" key="11">
    <source>
        <dbReference type="ARBA" id="ARBA00034494"/>
    </source>
</evidence>
<keyword evidence="9" id="KW-0509">mRNA transport</keyword>
<dbReference type="EMBL" id="HG805814">
    <property type="protein sequence ID" value="CDW52065.1"/>
    <property type="molecule type" value="Genomic_DNA"/>
</dbReference>
<dbReference type="Gene3D" id="3.30.720.50">
    <property type="match status" value="1"/>
</dbReference>
<feature type="compositionally biased region" description="Polar residues" evidence="13">
    <location>
        <begin position="987"/>
        <end position="997"/>
    </location>
</feature>
<evidence type="ECO:0000256" key="12">
    <source>
        <dbReference type="PROSITE-ProRule" id="PRU00104"/>
    </source>
</evidence>
<dbReference type="Pfam" id="PF02825">
    <property type="entry name" value="WWE"/>
    <property type="match status" value="1"/>
</dbReference>
<evidence type="ECO:0000256" key="5">
    <source>
        <dbReference type="ARBA" id="ARBA00022448"/>
    </source>
</evidence>
<evidence type="ECO:0000256" key="2">
    <source>
        <dbReference type="ARBA" id="ARBA00004123"/>
    </source>
</evidence>
<dbReference type="FunFam" id="3.30.2410.10:FF:000004">
    <property type="entry name" value="E3 ubiquitin-protein ligase HUWE1, variant"/>
    <property type="match status" value="1"/>
</dbReference>
<reference evidence="15" key="1">
    <citation type="submission" date="2014-01" db="EMBL/GenBank/DDBJ databases">
        <authorList>
            <person name="Aslett M."/>
        </authorList>
    </citation>
    <scope>NUCLEOTIDE SEQUENCE</scope>
</reference>
<dbReference type="GO" id="GO:0006511">
    <property type="term" value="P:ubiquitin-dependent protein catabolic process"/>
    <property type="evidence" value="ECO:0007669"/>
    <property type="project" value="TreeGrafter"/>
</dbReference>
<dbReference type="PROSITE" id="PS50237">
    <property type="entry name" value="HECT"/>
    <property type="match status" value="1"/>
</dbReference>
<dbReference type="InterPro" id="IPR004170">
    <property type="entry name" value="WWE_dom"/>
</dbReference>
<dbReference type="SMART" id="SM00119">
    <property type="entry name" value="HECTc"/>
    <property type="match status" value="1"/>
</dbReference>
<feature type="region of interest" description="Disordered" evidence="13">
    <location>
        <begin position="384"/>
        <end position="416"/>
    </location>
</feature>
<dbReference type="EC" id="2.3.2.26" evidence="4"/>
<dbReference type="GO" id="GO:0061630">
    <property type="term" value="F:ubiquitin protein ligase activity"/>
    <property type="evidence" value="ECO:0007669"/>
    <property type="project" value="UniProtKB-EC"/>
</dbReference>
<accession>A0A077Z0C3</accession>
<keyword evidence="10" id="KW-0539">Nucleus</keyword>
<name>A0A077Z0C3_TRITR</name>
<evidence type="ECO:0000256" key="7">
    <source>
        <dbReference type="ARBA" id="ARBA00022679"/>
    </source>
</evidence>
<dbReference type="InterPro" id="IPR000569">
    <property type="entry name" value="HECT_dom"/>
</dbReference>
<evidence type="ECO:0000256" key="3">
    <source>
        <dbReference type="ARBA" id="ARBA00004906"/>
    </source>
</evidence>
<dbReference type="PANTHER" id="PTHR11254:SF67">
    <property type="entry name" value="E3 UBIQUITIN-PROTEIN LIGASE HUWE1"/>
    <property type="match status" value="1"/>
</dbReference>
<feature type="compositionally biased region" description="Polar residues" evidence="13">
    <location>
        <begin position="404"/>
        <end position="416"/>
    </location>
</feature>
<feature type="compositionally biased region" description="Acidic residues" evidence="13">
    <location>
        <begin position="468"/>
        <end position="524"/>
    </location>
</feature>
<keyword evidence="7" id="KW-0808">Transferase</keyword>
<dbReference type="GO" id="GO:0005737">
    <property type="term" value="C:cytoplasm"/>
    <property type="evidence" value="ECO:0007669"/>
    <property type="project" value="TreeGrafter"/>
</dbReference>
<dbReference type="GO" id="GO:0000209">
    <property type="term" value="P:protein polyubiquitination"/>
    <property type="evidence" value="ECO:0007669"/>
    <property type="project" value="TreeGrafter"/>
</dbReference>
<dbReference type="GO" id="GO:0005634">
    <property type="term" value="C:nucleus"/>
    <property type="evidence" value="ECO:0007669"/>
    <property type="project" value="UniProtKB-SubCell"/>
</dbReference>
<keyword evidence="6" id="KW-0597">Phosphoprotein</keyword>
<feature type="region of interest" description="Disordered" evidence="13">
    <location>
        <begin position="640"/>
        <end position="662"/>
    </location>
</feature>
<feature type="domain" description="HECT" evidence="14">
    <location>
        <begin position="1193"/>
        <end position="1529"/>
    </location>
</feature>
<dbReference type="InterPro" id="IPR037197">
    <property type="entry name" value="WWE_dom_sf"/>
</dbReference>
<dbReference type="InterPro" id="IPR035983">
    <property type="entry name" value="Hect_E3_ubiquitin_ligase"/>
</dbReference>
<gene>
    <name evidence="15" type="ORF">TTRE_0000032401</name>
</gene>
<dbReference type="InterPro" id="IPR050409">
    <property type="entry name" value="E3_ubiq-protein_ligase"/>
</dbReference>
<evidence type="ECO:0000256" key="10">
    <source>
        <dbReference type="ARBA" id="ARBA00023242"/>
    </source>
</evidence>
<dbReference type="PANTHER" id="PTHR11254">
    <property type="entry name" value="HECT DOMAIN UBIQUITIN-PROTEIN LIGASE"/>
    <property type="match status" value="1"/>
</dbReference>
<evidence type="ECO:0000256" key="6">
    <source>
        <dbReference type="ARBA" id="ARBA00022553"/>
    </source>
</evidence>